<organism evidence="2 3">
    <name type="scientific">Suillus luteus UH-Slu-Lm8-n1</name>
    <dbReference type="NCBI Taxonomy" id="930992"/>
    <lineage>
        <taxon>Eukaryota</taxon>
        <taxon>Fungi</taxon>
        <taxon>Dikarya</taxon>
        <taxon>Basidiomycota</taxon>
        <taxon>Agaricomycotina</taxon>
        <taxon>Agaricomycetes</taxon>
        <taxon>Agaricomycetidae</taxon>
        <taxon>Boletales</taxon>
        <taxon>Suillineae</taxon>
        <taxon>Suillaceae</taxon>
        <taxon>Suillus</taxon>
    </lineage>
</organism>
<dbReference type="SMART" id="SM00225">
    <property type="entry name" value="BTB"/>
    <property type="match status" value="2"/>
</dbReference>
<dbReference type="SUPFAM" id="SSF54695">
    <property type="entry name" value="POZ domain"/>
    <property type="match status" value="2"/>
</dbReference>
<dbReference type="InterPro" id="IPR011333">
    <property type="entry name" value="SKP1/BTB/POZ_sf"/>
</dbReference>
<dbReference type="InterPro" id="IPR000210">
    <property type="entry name" value="BTB/POZ_dom"/>
</dbReference>
<protein>
    <recommendedName>
        <fullName evidence="1">BTB domain-containing protein</fullName>
    </recommendedName>
</protein>
<accession>A0A0D0AJY1</accession>
<dbReference type="InterPro" id="IPR051481">
    <property type="entry name" value="BTB-POZ/Galectin-3-binding"/>
</dbReference>
<dbReference type="Gene3D" id="3.30.710.10">
    <property type="entry name" value="Potassium Channel Kv1.1, Chain A"/>
    <property type="match status" value="2"/>
</dbReference>
<dbReference type="HOGENOM" id="CLU_396987_0_0_1"/>
<sequence>MSQFVGAAPLSIEVSSFRAPFDATDADLIIHTSDDAKFAVHKIFLTVASPLLKRFLLSGSSSPCPPFEGLVLKRDGDHSIIKLEEDAQTTERVLQYCYPFSNPVFNSLNDVQAVLEMMRKFGMKGLMNRVKGSLVQQAFLDDQPLRVFAIAYRYGLEDEARIAAKYTVRQPFFTPYVEELEHIPASVYHRLLQYHRKCSIATCSLTADFSWFPGFASRWVWFQCDDCVHHPLSWPLSDGKIYEVNAWFIDFMERARNVLRERPCGKVVADPFLIAECLEAASGCLTCRPAAFLDLSVFIGEHFAVEIDRAIDNISHFSLIAAVFLKYKTPRCFNATFHRYGINNLTRVDFFATLKYSQRYQLLAHRIYDLVFATHPVTMNAEEPTTTATAPFDNLDGDVILRSITDRVDFHTFKVILSLMSPVFKDMFTLPQNDLQSDVPSIPVIPVTESSTTLESLLLLCYPAATPTFDSLDNAKAVMEAAKKYDMQAVLNRAGDLAMSLFLPTHFLDMYALSCRFGWQHHAQTAATKSLEIKNLGRPSTKFESMHDITALDHHRLLTYHHACGVVAQAVGNSLSWLEPMASTKSMPMWSRTDDCTCKGLRNTPVKMLPVANFGELKIPSWFDAYLVLSGKELWERPCVSTIKEFRAAYNRAVSSASDCTACRRTAVESMDNFRTLYIAQVEKVVANVNLETF</sequence>
<gene>
    <name evidence="2" type="ORF">CY34DRAFT_12544</name>
</gene>
<evidence type="ECO:0000313" key="2">
    <source>
        <dbReference type="EMBL" id="KIK42171.1"/>
    </source>
</evidence>
<dbReference type="Pfam" id="PF00651">
    <property type="entry name" value="BTB"/>
    <property type="match status" value="2"/>
</dbReference>
<dbReference type="InParanoid" id="A0A0D0AJY1"/>
<dbReference type="OrthoDB" id="6359816at2759"/>
<dbReference type="EMBL" id="KN835246">
    <property type="protein sequence ID" value="KIK42171.1"/>
    <property type="molecule type" value="Genomic_DNA"/>
</dbReference>
<reference evidence="2 3" key="1">
    <citation type="submission" date="2014-04" db="EMBL/GenBank/DDBJ databases">
        <authorList>
            <consortium name="DOE Joint Genome Institute"/>
            <person name="Kuo A."/>
            <person name="Ruytinx J."/>
            <person name="Rineau F."/>
            <person name="Colpaert J."/>
            <person name="Kohler A."/>
            <person name="Nagy L.G."/>
            <person name="Floudas D."/>
            <person name="Copeland A."/>
            <person name="Barry K.W."/>
            <person name="Cichocki N."/>
            <person name="Veneault-Fourrey C."/>
            <person name="LaButti K."/>
            <person name="Lindquist E.A."/>
            <person name="Lipzen A."/>
            <person name="Lundell T."/>
            <person name="Morin E."/>
            <person name="Murat C."/>
            <person name="Sun H."/>
            <person name="Tunlid A."/>
            <person name="Henrissat B."/>
            <person name="Grigoriev I.V."/>
            <person name="Hibbett D.S."/>
            <person name="Martin F."/>
            <person name="Nordberg H.P."/>
            <person name="Cantor M.N."/>
            <person name="Hua S.X."/>
        </authorList>
    </citation>
    <scope>NUCLEOTIDE SEQUENCE [LARGE SCALE GENOMIC DNA]</scope>
    <source>
        <strain evidence="2 3">UH-Slu-Lm8-n1</strain>
    </source>
</reference>
<dbReference type="AlphaFoldDB" id="A0A0D0AJY1"/>
<keyword evidence="3" id="KW-1185">Reference proteome</keyword>
<dbReference type="PANTHER" id="PTHR24410">
    <property type="entry name" value="HL07962P-RELATED"/>
    <property type="match status" value="1"/>
</dbReference>
<name>A0A0D0AJY1_9AGAM</name>
<reference evidence="3" key="2">
    <citation type="submission" date="2015-01" db="EMBL/GenBank/DDBJ databases">
        <title>Evolutionary Origins and Diversification of the Mycorrhizal Mutualists.</title>
        <authorList>
            <consortium name="DOE Joint Genome Institute"/>
            <consortium name="Mycorrhizal Genomics Consortium"/>
            <person name="Kohler A."/>
            <person name="Kuo A."/>
            <person name="Nagy L.G."/>
            <person name="Floudas D."/>
            <person name="Copeland A."/>
            <person name="Barry K.W."/>
            <person name="Cichocki N."/>
            <person name="Veneault-Fourrey C."/>
            <person name="LaButti K."/>
            <person name="Lindquist E.A."/>
            <person name="Lipzen A."/>
            <person name="Lundell T."/>
            <person name="Morin E."/>
            <person name="Murat C."/>
            <person name="Riley R."/>
            <person name="Ohm R."/>
            <person name="Sun H."/>
            <person name="Tunlid A."/>
            <person name="Henrissat B."/>
            <person name="Grigoriev I.V."/>
            <person name="Hibbett D.S."/>
            <person name="Martin F."/>
        </authorList>
    </citation>
    <scope>NUCLEOTIDE SEQUENCE [LARGE SCALE GENOMIC DNA]</scope>
    <source>
        <strain evidence="3">UH-Slu-Lm8-n1</strain>
    </source>
</reference>
<evidence type="ECO:0000313" key="3">
    <source>
        <dbReference type="Proteomes" id="UP000054485"/>
    </source>
</evidence>
<dbReference type="PROSITE" id="PS50097">
    <property type="entry name" value="BTB"/>
    <property type="match status" value="2"/>
</dbReference>
<dbReference type="CDD" id="cd18186">
    <property type="entry name" value="BTB_POZ_ZBTB_KLHL-like"/>
    <property type="match status" value="1"/>
</dbReference>
<feature type="domain" description="BTB" evidence="1">
    <location>
        <begin position="26"/>
        <end position="98"/>
    </location>
</feature>
<dbReference type="Proteomes" id="UP000054485">
    <property type="component" value="Unassembled WGS sequence"/>
</dbReference>
<proteinExistence type="predicted"/>
<feature type="domain" description="BTB" evidence="1">
    <location>
        <begin position="397"/>
        <end position="470"/>
    </location>
</feature>
<dbReference type="PANTHER" id="PTHR24410:SF23">
    <property type="entry name" value="BTB DOMAIN-CONTAINING PROTEIN-RELATED"/>
    <property type="match status" value="1"/>
</dbReference>
<dbReference type="STRING" id="930992.A0A0D0AJY1"/>
<evidence type="ECO:0000259" key="1">
    <source>
        <dbReference type="PROSITE" id="PS50097"/>
    </source>
</evidence>